<reference evidence="7 8" key="1">
    <citation type="submission" date="2023-11" db="EMBL/GenBank/DDBJ databases">
        <title>A Novel Polar Bacteriovorax (B. antarcticus) Isolated from the Biocrust in Antarctica.</title>
        <authorList>
            <person name="Mun W."/>
            <person name="Choi S.Y."/>
            <person name="Mitchell R.J."/>
        </authorList>
    </citation>
    <scope>NUCLEOTIDE SEQUENCE [LARGE SCALE GENOMIC DNA]</scope>
    <source>
        <strain evidence="7 8">PP10</strain>
    </source>
</reference>
<evidence type="ECO:0000313" key="7">
    <source>
        <dbReference type="EMBL" id="MEA9354944.1"/>
    </source>
</evidence>
<dbReference type="Proteomes" id="UP001302274">
    <property type="component" value="Unassembled WGS sequence"/>
</dbReference>
<evidence type="ECO:0000259" key="6">
    <source>
        <dbReference type="SMART" id="SM00739"/>
    </source>
</evidence>
<organism evidence="7 8">
    <name type="scientific">Bacteriovorax antarcticus</name>
    <dbReference type="NCBI Taxonomy" id="3088717"/>
    <lineage>
        <taxon>Bacteria</taxon>
        <taxon>Pseudomonadati</taxon>
        <taxon>Bdellovibrionota</taxon>
        <taxon>Bacteriovoracia</taxon>
        <taxon>Bacteriovoracales</taxon>
        <taxon>Bacteriovoracaceae</taxon>
        <taxon>Bacteriovorax</taxon>
    </lineage>
</organism>
<dbReference type="EMBL" id="JAYGJQ010000001">
    <property type="protein sequence ID" value="MEA9354944.1"/>
    <property type="molecule type" value="Genomic_DNA"/>
</dbReference>
<keyword evidence="5" id="KW-0694">RNA-binding</keyword>
<comment type="function">
    <text evidence="5">One of two assembly initiator proteins, it binds directly to the 5'-end of the 23S rRNA, where it nucleates assembly of the 50S subunit.</text>
</comment>
<keyword evidence="3 5" id="KW-0687">Ribonucleoprotein</keyword>
<evidence type="ECO:0000256" key="1">
    <source>
        <dbReference type="ARBA" id="ARBA00010618"/>
    </source>
</evidence>
<name>A0ABU5VRF7_9BACT</name>
<dbReference type="InterPro" id="IPR003256">
    <property type="entry name" value="Ribosomal_uL24"/>
</dbReference>
<dbReference type="Gene3D" id="2.30.30.30">
    <property type="match status" value="1"/>
</dbReference>
<protein>
    <recommendedName>
        <fullName evidence="4 5">Large ribosomal subunit protein uL24</fullName>
    </recommendedName>
</protein>
<dbReference type="CDD" id="cd06089">
    <property type="entry name" value="KOW_RPL26"/>
    <property type="match status" value="1"/>
</dbReference>
<feature type="domain" description="KOW" evidence="6">
    <location>
        <begin position="3"/>
        <end position="30"/>
    </location>
</feature>
<gene>
    <name evidence="5 7" type="primary">rplX</name>
    <name evidence="7" type="ORF">SHI21_01965</name>
</gene>
<dbReference type="NCBIfam" id="TIGR01079">
    <property type="entry name" value="rplX_bact"/>
    <property type="match status" value="1"/>
</dbReference>
<dbReference type="InterPro" id="IPR041988">
    <property type="entry name" value="Ribosomal_uL24_KOW"/>
</dbReference>
<dbReference type="InterPro" id="IPR057264">
    <property type="entry name" value="Ribosomal_uL24_C"/>
</dbReference>
<dbReference type="GO" id="GO:0005840">
    <property type="term" value="C:ribosome"/>
    <property type="evidence" value="ECO:0007669"/>
    <property type="project" value="UniProtKB-KW"/>
</dbReference>
<dbReference type="HAMAP" id="MF_01326_B">
    <property type="entry name" value="Ribosomal_uL24_B"/>
    <property type="match status" value="1"/>
</dbReference>
<comment type="subunit">
    <text evidence="5">Part of the 50S ribosomal subunit.</text>
</comment>
<accession>A0ABU5VRF7</accession>
<dbReference type="Pfam" id="PF00467">
    <property type="entry name" value="KOW"/>
    <property type="match status" value="1"/>
</dbReference>
<dbReference type="SUPFAM" id="SSF50104">
    <property type="entry name" value="Translation proteins SH3-like domain"/>
    <property type="match status" value="1"/>
</dbReference>
<dbReference type="InterPro" id="IPR014722">
    <property type="entry name" value="Rib_uL2_dom2"/>
</dbReference>
<comment type="similarity">
    <text evidence="1 5">Belongs to the universal ribosomal protein uL24 family.</text>
</comment>
<comment type="caution">
    <text evidence="7">The sequence shown here is derived from an EMBL/GenBank/DDBJ whole genome shotgun (WGS) entry which is preliminary data.</text>
</comment>
<evidence type="ECO:0000256" key="4">
    <source>
        <dbReference type="ARBA" id="ARBA00035206"/>
    </source>
</evidence>
<keyword evidence="8" id="KW-1185">Reference proteome</keyword>
<dbReference type="InterPro" id="IPR005824">
    <property type="entry name" value="KOW"/>
</dbReference>
<evidence type="ECO:0000256" key="3">
    <source>
        <dbReference type="ARBA" id="ARBA00023274"/>
    </source>
</evidence>
<dbReference type="InterPro" id="IPR008991">
    <property type="entry name" value="Translation_prot_SH3-like_sf"/>
</dbReference>
<evidence type="ECO:0000256" key="2">
    <source>
        <dbReference type="ARBA" id="ARBA00022980"/>
    </source>
</evidence>
<sequence>MKKLKVNDEVIVTTGKSAGKTGKILSLNRKTNKLVVEGVNEVKRSMKPSQQNPEGGFVTKSLPLHASNVSLISPKTKKPTKVKFTVGKDNKKSRVSKACGAVI</sequence>
<comment type="function">
    <text evidence="5">One of the proteins that surrounds the polypeptide exit tunnel on the outside of the subunit.</text>
</comment>
<proteinExistence type="inferred from homology"/>
<evidence type="ECO:0000313" key="8">
    <source>
        <dbReference type="Proteomes" id="UP001302274"/>
    </source>
</evidence>
<dbReference type="PANTHER" id="PTHR12903">
    <property type="entry name" value="MITOCHONDRIAL RIBOSOMAL PROTEIN L24"/>
    <property type="match status" value="1"/>
</dbReference>
<keyword evidence="5" id="KW-0699">rRNA-binding</keyword>
<dbReference type="Pfam" id="PF17136">
    <property type="entry name" value="ribosomal_L24"/>
    <property type="match status" value="1"/>
</dbReference>
<dbReference type="SMART" id="SM00739">
    <property type="entry name" value="KOW"/>
    <property type="match status" value="1"/>
</dbReference>
<evidence type="ECO:0000256" key="5">
    <source>
        <dbReference type="HAMAP-Rule" id="MF_01326"/>
    </source>
</evidence>
<keyword evidence="2 5" id="KW-0689">Ribosomal protein</keyword>
<dbReference type="RefSeq" id="WP_323574435.1">
    <property type="nucleotide sequence ID" value="NZ_JAYGJQ010000001.1"/>
</dbReference>